<evidence type="ECO:0000313" key="2">
    <source>
        <dbReference type="EMBL" id="GBM59037.1"/>
    </source>
</evidence>
<feature type="non-terminal residue" evidence="1">
    <location>
        <position position="1"/>
    </location>
</feature>
<organism evidence="1 4">
    <name type="scientific">Araneus ventricosus</name>
    <name type="common">Orbweaver spider</name>
    <name type="synonym">Epeira ventricosa</name>
    <dbReference type="NCBI Taxonomy" id="182803"/>
    <lineage>
        <taxon>Eukaryota</taxon>
        <taxon>Metazoa</taxon>
        <taxon>Ecdysozoa</taxon>
        <taxon>Arthropoda</taxon>
        <taxon>Chelicerata</taxon>
        <taxon>Arachnida</taxon>
        <taxon>Araneae</taxon>
        <taxon>Araneomorphae</taxon>
        <taxon>Entelegynae</taxon>
        <taxon>Araneoidea</taxon>
        <taxon>Araneidae</taxon>
        <taxon>Araneus</taxon>
    </lineage>
</organism>
<accession>A0A4Y2GYZ0</accession>
<protein>
    <submittedName>
        <fullName evidence="1">Uncharacterized protein</fullName>
    </submittedName>
</protein>
<gene>
    <name evidence="2" type="ORF">AVEN_119388_1</name>
    <name evidence="3" type="ORF">AVEN_177181_1</name>
    <name evidence="1" type="ORF">AVEN_275462_1</name>
</gene>
<dbReference type="EMBL" id="BGPR01101242">
    <property type="protein sequence ID" value="GBM59010.1"/>
    <property type="molecule type" value="Genomic_DNA"/>
</dbReference>
<proteinExistence type="predicted"/>
<dbReference type="EMBL" id="BGPR01101250">
    <property type="protein sequence ID" value="GBM59037.1"/>
    <property type="molecule type" value="Genomic_DNA"/>
</dbReference>
<dbReference type="Proteomes" id="UP000499080">
    <property type="component" value="Unassembled WGS sequence"/>
</dbReference>
<dbReference type="AlphaFoldDB" id="A0A4Y2GYZ0"/>
<evidence type="ECO:0000313" key="4">
    <source>
        <dbReference type="Proteomes" id="UP000499080"/>
    </source>
</evidence>
<evidence type="ECO:0000313" key="3">
    <source>
        <dbReference type="EMBL" id="GBM59052.1"/>
    </source>
</evidence>
<keyword evidence="4" id="KW-1185">Reference proteome</keyword>
<reference evidence="1 4" key="1">
    <citation type="journal article" date="2019" name="Sci. Rep.">
        <title>Orb-weaving spider Araneus ventricosus genome elucidates the spidroin gene catalogue.</title>
        <authorList>
            <person name="Kono N."/>
            <person name="Nakamura H."/>
            <person name="Ohtoshi R."/>
            <person name="Moran D.A.P."/>
            <person name="Shinohara A."/>
            <person name="Yoshida Y."/>
            <person name="Fujiwara M."/>
            <person name="Mori M."/>
            <person name="Tomita M."/>
            <person name="Arakawa K."/>
        </authorList>
    </citation>
    <scope>NUCLEOTIDE SEQUENCE [LARGE SCALE GENOMIC DNA]</scope>
</reference>
<evidence type="ECO:0000313" key="1">
    <source>
        <dbReference type="EMBL" id="GBM59010.1"/>
    </source>
</evidence>
<comment type="caution">
    <text evidence="1">The sequence shown here is derived from an EMBL/GenBank/DDBJ whole genome shotgun (WGS) entry which is preliminary data.</text>
</comment>
<sequence>QKARPNIPTRYTTVTTAVMVDDAV</sequence>
<name>A0A4Y2GYZ0_ARAVE</name>
<dbReference type="EMBL" id="BGPR01101254">
    <property type="protein sequence ID" value="GBM59052.1"/>
    <property type="molecule type" value="Genomic_DNA"/>
</dbReference>